<gene>
    <name evidence="1" type="ORF">N1032_22480</name>
</gene>
<evidence type="ECO:0000313" key="1">
    <source>
        <dbReference type="EMBL" id="MCS5736504.1"/>
    </source>
</evidence>
<reference evidence="1" key="1">
    <citation type="submission" date="2022-08" db="EMBL/GenBank/DDBJ databases">
        <authorList>
            <person name="Deng Y."/>
            <person name="Han X.-F."/>
            <person name="Zhang Y.-Q."/>
        </authorList>
    </citation>
    <scope>NUCLEOTIDE SEQUENCE</scope>
    <source>
        <strain evidence="1">CPCC 203386</strain>
    </source>
</reference>
<organism evidence="1 2">
    <name type="scientific">Herbiconiux daphne</name>
    <dbReference type="NCBI Taxonomy" id="2970914"/>
    <lineage>
        <taxon>Bacteria</taxon>
        <taxon>Bacillati</taxon>
        <taxon>Actinomycetota</taxon>
        <taxon>Actinomycetes</taxon>
        <taxon>Micrococcales</taxon>
        <taxon>Microbacteriaceae</taxon>
        <taxon>Herbiconiux</taxon>
    </lineage>
</organism>
<protein>
    <submittedName>
        <fullName evidence="1">Uncharacterized protein</fullName>
    </submittedName>
</protein>
<dbReference type="RefSeq" id="WP_259542520.1">
    <property type="nucleotide sequence ID" value="NZ_JANLCJ010000041.1"/>
</dbReference>
<dbReference type="EMBL" id="JANLCJ010000041">
    <property type="protein sequence ID" value="MCS5736504.1"/>
    <property type="molecule type" value="Genomic_DNA"/>
</dbReference>
<accession>A0ABT2H993</accession>
<dbReference type="Proteomes" id="UP001165586">
    <property type="component" value="Unassembled WGS sequence"/>
</dbReference>
<evidence type="ECO:0000313" key="2">
    <source>
        <dbReference type="Proteomes" id="UP001165586"/>
    </source>
</evidence>
<comment type="caution">
    <text evidence="1">The sequence shown here is derived from an EMBL/GenBank/DDBJ whole genome shotgun (WGS) entry which is preliminary data.</text>
</comment>
<sequence length="69" mass="7849">MAGELPVDYFENKFKTNTMGGFKVPASTALRHQLTTQAEKNILFTRIAQIYIEAIVKLKYGKLKSIPFK</sequence>
<proteinExistence type="predicted"/>
<keyword evidence="2" id="KW-1185">Reference proteome</keyword>
<name>A0ABT2H993_9MICO</name>